<evidence type="ECO:0000313" key="2">
    <source>
        <dbReference type="Proteomes" id="UP001164250"/>
    </source>
</evidence>
<comment type="caution">
    <text evidence="1">The sequence shown here is derived from an EMBL/GenBank/DDBJ whole genome shotgun (WGS) entry which is preliminary data.</text>
</comment>
<sequence>MLAAVLFLVPFIRRFLERFNFRFIMLMMWWSQPRLYVGRGMLETFDVLFSLFNVQGFCYSYEVVVSYYIEVYFTDAQIWYAIFSAFVGGLYGAFCHLGEILSNKEKEAARFAQLWNKIISSFREEDLISNRYVAEMDLLLVPYWADRDLDLIQWPPFLLANMISIALDMAKDSNGKDRELKNGIETDPYMSLAIKECYASLKNIIMFLVRGDHEKEVIEYIFGEVEKYIEEGTLIKEYKMSALPSLYEHFVKLIKYLLDNKQEDKDQVVITF</sequence>
<dbReference type="Proteomes" id="UP001164250">
    <property type="component" value="Chromosome 11"/>
</dbReference>
<name>A0ACC1ABB5_9ROSI</name>
<proteinExistence type="predicted"/>
<accession>A0ACC1ABB5</accession>
<reference evidence="2" key="1">
    <citation type="journal article" date="2023" name="G3 (Bethesda)">
        <title>Genome assembly and association tests identify interacting loci associated with vigor, precocity, and sex in interspecific pistachio rootstocks.</title>
        <authorList>
            <person name="Palmer W."/>
            <person name="Jacygrad E."/>
            <person name="Sagayaradj S."/>
            <person name="Cavanaugh K."/>
            <person name="Han R."/>
            <person name="Bertier L."/>
            <person name="Beede B."/>
            <person name="Kafkas S."/>
            <person name="Golino D."/>
            <person name="Preece J."/>
            <person name="Michelmore R."/>
        </authorList>
    </citation>
    <scope>NUCLEOTIDE SEQUENCE [LARGE SCALE GENOMIC DNA]</scope>
</reference>
<evidence type="ECO:0000313" key="1">
    <source>
        <dbReference type="EMBL" id="KAJ0083721.1"/>
    </source>
</evidence>
<gene>
    <name evidence="1" type="ORF">Patl1_29899</name>
</gene>
<dbReference type="EMBL" id="CM047907">
    <property type="protein sequence ID" value="KAJ0083721.1"/>
    <property type="molecule type" value="Genomic_DNA"/>
</dbReference>
<organism evidence="1 2">
    <name type="scientific">Pistacia atlantica</name>
    <dbReference type="NCBI Taxonomy" id="434234"/>
    <lineage>
        <taxon>Eukaryota</taxon>
        <taxon>Viridiplantae</taxon>
        <taxon>Streptophyta</taxon>
        <taxon>Embryophyta</taxon>
        <taxon>Tracheophyta</taxon>
        <taxon>Spermatophyta</taxon>
        <taxon>Magnoliopsida</taxon>
        <taxon>eudicotyledons</taxon>
        <taxon>Gunneridae</taxon>
        <taxon>Pentapetalae</taxon>
        <taxon>rosids</taxon>
        <taxon>malvids</taxon>
        <taxon>Sapindales</taxon>
        <taxon>Anacardiaceae</taxon>
        <taxon>Pistacia</taxon>
    </lineage>
</organism>
<keyword evidence="2" id="KW-1185">Reference proteome</keyword>
<protein>
    <submittedName>
        <fullName evidence="1">Uncharacterized protein</fullName>
    </submittedName>
</protein>